<proteinExistence type="predicted"/>
<keyword evidence="1" id="KW-1133">Transmembrane helix</keyword>
<name>A0A645HH37_9ZZZZ</name>
<comment type="caution">
    <text evidence="2">The sequence shown here is derived from an EMBL/GenBank/DDBJ whole genome shotgun (WGS) entry which is preliminary data.</text>
</comment>
<keyword evidence="1" id="KW-0472">Membrane</keyword>
<keyword evidence="1" id="KW-0812">Transmembrane</keyword>
<evidence type="ECO:0000256" key="1">
    <source>
        <dbReference type="SAM" id="Phobius"/>
    </source>
</evidence>
<dbReference type="EMBL" id="VSSQ01088298">
    <property type="protein sequence ID" value="MPN34983.1"/>
    <property type="molecule type" value="Genomic_DNA"/>
</dbReference>
<evidence type="ECO:0000313" key="2">
    <source>
        <dbReference type="EMBL" id="MPN34983.1"/>
    </source>
</evidence>
<feature type="transmembrane region" description="Helical" evidence="1">
    <location>
        <begin position="34"/>
        <end position="54"/>
    </location>
</feature>
<feature type="transmembrane region" description="Helical" evidence="1">
    <location>
        <begin position="60"/>
        <end position="88"/>
    </location>
</feature>
<sequence length="99" mass="10547">MTRYTPSIENATASNAVSLGIFFKKKISPNAATTGINAMITDAALALILSIPLFSKKKYIVIPIMPAVAIKGISFFSSFSFGAAYFIIGNKIILAITNL</sequence>
<gene>
    <name evidence="2" type="ORF">SDC9_182477</name>
</gene>
<protein>
    <submittedName>
        <fullName evidence="2">Uncharacterized protein</fullName>
    </submittedName>
</protein>
<accession>A0A645HH37</accession>
<organism evidence="2">
    <name type="scientific">bioreactor metagenome</name>
    <dbReference type="NCBI Taxonomy" id="1076179"/>
    <lineage>
        <taxon>unclassified sequences</taxon>
        <taxon>metagenomes</taxon>
        <taxon>ecological metagenomes</taxon>
    </lineage>
</organism>
<dbReference type="AlphaFoldDB" id="A0A645HH37"/>
<reference evidence="2" key="1">
    <citation type="submission" date="2019-08" db="EMBL/GenBank/DDBJ databases">
        <authorList>
            <person name="Kucharzyk K."/>
            <person name="Murdoch R.W."/>
            <person name="Higgins S."/>
            <person name="Loffler F."/>
        </authorList>
    </citation>
    <scope>NUCLEOTIDE SEQUENCE</scope>
</reference>